<evidence type="ECO:0000313" key="2">
    <source>
        <dbReference type="Proteomes" id="UP000229523"/>
    </source>
</evidence>
<proteinExistence type="predicted"/>
<dbReference type="EMBL" id="MJBI02000006">
    <property type="protein sequence ID" value="RAI79643.1"/>
    <property type="molecule type" value="Genomic_DNA"/>
</dbReference>
<reference evidence="1 2" key="1">
    <citation type="journal article" date="2018" name="Front. Microbiol.">
        <title>Description and Comparative Genomics of Macrococcus caseolyticus subsp. hominis subsp. nov., Macrococcus goetzii sp. nov., Macrococcus epidermidis sp. nov., and Macrococcus bohemicus sp. nov., Novel Macrococci From Human Clinical Material With Virulence Potential and Suspected Uptake of Foreign DNA by Natural Transformation.</title>
        <authorList>
            <person name="Maslanova I."/>
            <person name="Wertheimer Z."/>
            <person name="Sedlacek I."/>
            <person name="Svec P."/>
            <person name="Indrakova A."/>
            <person name="Kovarovic V."/>
            <person name="Schumann P."/>
            <person name="Sproer C."/>
            <person name="Kralova S."/>
            <person name="Sedo O."/>
            <person name="Kristofova L."/>
            <person name="Vrbovska V."/>
            <person name="Fuzik T."/>
            <person name="Petras P."/>
            <person name="Zdrahal Z."/>
            <person name="Ruzickova V."/>
            <person name="Doskar J."/>
            <person name="Pantucek R."/>
        </authorList>
    </citation>
    <scope>NUCLEOTIDE SEQUENCE [LARGE SCALE GENOMIC DNA]</scope>
    <source>
        <strain evidence="1 2">CCM 4927</strain>
    </source>
</reference>
<dbReference type="Proteomes" id="UP000229523">
    <property type="component" value="Unassembled WGS sequence"/>
</dbReference>
<dbReference type="InterPro" id="IPR011009">
    <property type="entry name" value="Kinase-like_dom_sf"/>
</dbReference>
<accession>A0A2G5NUV6</accession>
<organism evidence="1 2">
    <name type="scientific">Macrococcoides goetzii</name>
    <dbReference type="NCBI Taxonomy" id="1891097"/>
    <lineage>
        <taxon>Bacteria</taxon>
        <taxon>Bacillati</taxon>
        <taxon>Bacillota</taxon>
        <taxon>Bacilli</taxon>
        <taxon>Bacillales</taxon>
        <taxon>Staphylococcaceae</taxon>
        <taxon>Macrococcoides</taxon>
    </lineage>
</organism>
<evidence type="ECO:0000313" key="1">
    <source>
        <dbReference type="EMBL" id="RAI79643.1"/>
    </source>
</evidence>
<protein>
    <submittedName>
        <fullName evidence="1">Uncharacterized protein</fullName>
    </submittedName>
</protein>
<gene>
    <name evidence="1" type="ORF">BFS35_010885</name>
</gene>
<sequence length="269" mass="31882">MASVREVLFALQDMHYVSGRCVLTEITSGTTSKVFFIDDFDKKYILKLNPPLSIQSESQFLKRYQQIESFPECIATDDTTYILMEHMKGSMLYEQYSKLKILDKINFMNQYEYSDNRVGYINDLKPDFKIFLKDELALERLVIDDYFDSEALFEALDTVALPEETPKYVHGDFGYHNFIMQKEVLSVIDPTPMQNLILYELLFLYCSSPYDINEETLRAYYDYYLKFSWIDYKDFLIYARIIMALRLSTSTRHHPEDTTQYVVLLNELF</sequence>
<dbReference type="RefSeq" id="WP_099577046.1">
    <property type="nucleotide sequence ID" value="NZ_MJBI02000006.1"/>
</dbReference>
<keyword evidence="2" id="KW-1185">Reference proteome</keyword>
<dbReference type="SUPFAM" id="SSF56112">
    <property type="entry name" value="Protein kinase-like (PK-like)"/>
    <property type="match status" value="1"/>
</dbReference>
<name>A0A2G5NUV6_9STAP</name>
<dbReference type="AlphaFoldDB" id="A0A2G5NUV6"/>
<comment type="caution">
    <text evidence="1">The sequence shown here is derived from an EMBL/GenBank/DDBJ whole genome shotgun (WGS) entry which is preliminary data.</text>
</comment>